<dbReference type="EMBL" id="VSRR010063907">
    <property type="protein sequence ID" value="MPC83917.1"/>
    <property type="molecule type" value="Genomic_DNA"/>
</dbReference>
<comment type="caution">
    <text evidence="2">The sequence shown here is derived from an EMBL/GenBank/DDBJ whole genome shotgun (WGS) entry which is preliminary data.</text>
</comment>
<evidence type="ECO:0000313" key="2">
    <source>
        <dbReference type="EMBL" id="MPC83917.1"/>
    </source>
</evidence>
<organism evidence="2 3">
    <name type="scientific">Portunus trituberculatus</name>
    <name type="common">Swimming crab</name>
    <name type="synonym">Neptunus trituberculatus</name>
    <dbReference type="NCBI Taxonomy" id="210409"/>
    <lineage>
        <taxon>Eukaryota</taxon>
        <taxon>Metazoa</taxon>
        <taxon>Ecdysozoa</taxon>
        <taxon>Arthropoda</taxon>
        <taxon>Crustacea</taxon>
        <taxon>Multicrustacea</taxon>
        <taxon>Malacostraca</taxon>
        <taxon>Eumalacostraca</taxon>
        <taxon>Eucarida</taxon>
        <taxon>Decapoda</taxon>
        <taxon>Pleocyemata</taxon>
        <taxon>Brachyura</taxon>
        <taxon>Eubrachyura</taxon>
        <taxon>Portunoidea</taxon>
        <taxon>Portunidae</taxon>
        <taxon>Portuninae</taxon>
        <taxon>Portunus</taxon>
    </lineage>
</organism>
<protein>
    <submittedName>
        <fullName evidence="2">Uncharacterized protein</fullName>
    </submittedName>
</protein>
<evidence type="ECO:0000256" key="1">
    <source>
        <dbReference type="SAM" id="Phobius"/>
    </source>
</evidence>
<keyword evidence="1" id="KW-1133">Transmembrane helix</keyword>
<dbReference type="AlphaFoldDB" id="A0A5B7IQR7"/>
<keyword evidence="1" id="KW-0472">Membrane</keyword>
<reference evidence="2 3" key="1">
    <citation type="submission" date="2019-05" db="EMBL/GenBank/DDBJ databases">
        <title>Another draft genome of Portunus trituberculatus and its Hox gene families provides insights of decapod evolution.</title>
        <authorList>
            <person name="Jeong J.-H."/>
            <person name="Song I."/>
            <person name="Kim S."/>
            <person name="Choi T."/>
            <person name="Kim D."/>
            <person name="Ryu S."/>
            <person name="Kim W."/>
        </authorList>
    </citation>
    <scope>NUCLEOTIDE SEQUENCE [LARGE SCALE GENOMIC DNA]</scope>
    <source>
        <tissue evidence="2">Muscle</tissue>
    </source>
</reference>
<gene>
    <name evidence="2" type="ORF">E2C01_078639</name>
</gene>
<name>A0A5B7IQR7_PORTR</name>
<proteinExistence type="predicted"/>
<sequence length="60" mass="6669">MAVELLPRLLQEPLGWERLLVAGGVSPPSGERFMVYWCVLVLFAQLHVISVLVYALATDT</sequence>
<accession>A0A5B7IQR7</accession>
<keyword evidence="3" id="KW-1185">Reference proteome</keyword>
<dbReference type="Proteomes" id="UP000324222">
    <property type="component" value="Unassembled WGS sequence"/>
</dbReference>
<evidence type="ECO:0000313" key="3">
    <source>
        <dbReference type="Proteomes" id="UP000324222"/>
    </source>
</evidence>
<feature type="transmembrane region" description="Helical" evidence="1">
    <location>
        <begin position="34"/>
        <end position="57"/>
    </location>
</feature>
<keyword evidence="1" id="KW-0812">Transmembrane</keyword>